<dbReference type="SUPFAM" id="SSF81345">
    <property type="entry name" value="ABC transporter involved in vitamin B12 uptake, BtuC"/>
    <property type="match status" value="2"/>
</dbReference>
<dbReference type="PANTHER" id="PTHR30472">
    <property type="entry name" value="FERRIC ENTEROBACTIN TRANSPORT SYSTEM PERMEASE PROTEIN"/>
    <property type="match status" value="1"/>
</dbReference>
<evidence type="ECO:0000313" key="10">
    <source>
        <dbReference type="Proteomes" id="UP000483035"/>
    </source>
</evidence>
<accession>A0A6L9UAN6</accession>
<evidence type="ECO:0000313" key="9">
    <source>
        <dbReference type="EMBL" id="NEI72439.1"/>
    </source>
</evidence>
<comment type="similarity">
    <text evidence="2">Belongs to the binding-protein-dependent transport system permease family. FecCD subfamily.</text>
</comment>
<dbReference type="PANTHER" id="PTHR30472:SF37">
    <property type="entry name" value="FE(3+) DICITRATE TRANSPORT SYSTEM PERMEASE PROTEIN FECD-RELATED"/>
    <property type="match status" value="1"/>
</dbReference>
<feature type="transmembrane region" description="Helical" evidence="8">
    <location>
        <begin position="222"/>
        <end position="249"/>
    </location>
</feature>
<feature type="transmembrane region" description="Helical" evidence="8">
    <location>
        <begin position="550"/>
        <end position="579"/>
    </location>
</feature>
<dbReference type="CDD" id="cd06550">
    <property type="entry name" value="TM_ABC_iron-siderophores_like"/>
    <property type="match status" value="2"/>
</dbReference>
<feature type="transmembrane region" description="Helical" evidence="8">
    <location>
        <begin position="182"/>
        <end position="201"/>
    </location>
</feature>
<evidence type="ECO:0000256" key="3">
    <source>
        <dbReference type="ARBA" id="ARBA00022448"/>
    </source>
</evidence>
<name>A0A6L9UAN6_9HYPH</name>
<dbReference type="AlphaFoldDB" id="A0A6L9UAN6"/>
<dbReference type="InterPro" id="IPR000522">
    <property type="entry name" value="ABC_transptr_permease_BtuC"/>
</dbReference>
<evidence type="ECO:0000256" key="7">
    <source>
        <dbReference type="ARBA" id="ARBA00023136"/>
    </source>
</evidence>
<sequence>MTTIVVAALTMTYLNLVHQLPVEDWLSSPIKDVPDLDRIVFLYALLPRLVISLICGAALATSGAALQQVMRNPLAEPTTLGASAGAQLALMGVALWYPGLLAFGLDTVALAGAALASLAVAFFAFDRHFSPRRLILSGLIITLYAGTLITLMSIFHSDDLGGIFIWSTGTLNQNDWNGVRSLLPRLAICWFALLMIARPLSVTHLGDEAARSLGVPIGIIRLLALIPAVALGAFVTSAVGVIGFVGLAAPALARALGARRFQNHLLVAPIIGAMLLWCTDQGVQILSRFGWIIPTGTATVLLGAPILVWLLVSSRTGFVSAPWAAEQRAGFPRSILLAMLTAVCLSAIGAMIVAKADQGWLLESPLTIGPIFDLRWPRVVGAGTTGAMLAIAGVLIQRLTANPIASPEILGISSAATLGAMVVLLLVPDPSRFEILVAASITATLAFGLIILLTLRGGGTPDRLLMLGLAIGTWASAGSVFLLASGNSRTSQALAWLSGSTYRTSSIDAMVALGALVLSGILLAKATHWLRILPLGDAVSVELGLPMHRVRISLVALTAVLTGVATLVVGPLSFAGLLAPHLARQFGLARAGHQIIGAAFIGAIILIISDWLGRNLLFPSQVPAGLLSSMVGGPYLIIMMYRGRRSLG</sequence>
<dbReference type="NCBIfam" id="NF007866">
    <property type="entry name" value="PRK10577.1-2"/>
    <property type="match status" value="1"/>
</dbReference>
<feature type="transmembrane region" description="Helical" evidence="8">
    <location>
        <begin position="435"/>
        <end position="458"/>
    </location>
</feature>
<comment type="subcellular location">
    <subcellularLocation>
        <location evidence="1">Cell membrane</location>
        <topology evidence="1">Multi-pass membrane protein</topology>
    </subcellularLocation>
</comment>
<feature type="transmembrane region" description="Helical" evidence="8">
    <location>
        <begin position="261"/>
        <end position="279"/>
    </location>
</feature>
<feature type="transmembrane region" description="Helical" evidence="8">
    <location>
        <begin position="464"/>
        <end position="486"/>
    </location>
</feature>
<feature type="transmembrane region" description="Helical" evidence="8">
    <location>
        <begin position="103"/>
        <end position="125"/>
    </location>
</feature>
<evidence type="ECO:0000256" key="8">
    <source>
        <dbReference type="SAM" id="Phobius"/>
    </source>
</evidence>
<evidence type="ECO:0000256" key="4">
    <source>
        <dbReference type="ARBA" id="ARBA00022475"/>
    </source>
</evidence>
<comment type="caution">
    <text evidence="9">The sequence shown here is derived from an EMBL/GenBank/DDBJ whole genome shotgun (WGS) entry which is preliminary data.</text>
</comment>
<keyword evidence="7 8" id="KW-0472">Membrane</keyword>
<feature type="transmembrane region" description="Helical" evidence="8">
    <location>
        <begin position="409"/>
        <end position="428"/>
    </location>
</feature>
<dbReference type="GO" id="GO:0022857">
    <property type="term" value="F:transmembrane transporter activity"/>
    <property type="evidence" value="ECO:0007669"/>
    <property type="project" value="InterPro"/>
</dbReference>
<feature type="transmembrane region" description="Helical" evidence="8">
    <location>
        <begin position="591"/>
        <end position="612"/>
    </location>
</feature>
<dbReference type="Gene3D" id="1.10.3470.10">
    <property type="entry name" value="ABC transporter involved in vitamin B12 uptake, BtuC"/>
    <property type="match status" value="2"/>
</dbReference>
<evidence type="ECO:0000256" key="5">
    <source>
        <dbReference type="ARBA" id="ARBA00022692"/>
    </source>
</evidence>
<feature type="transmembrane region" description="Helical" evidence="8">
    <location>
        <begin position="375"/>
        <end position="397"/>
    </location>
</feature>
<proteinExistence type="inferred from homology"/>
<keyword evidence="5 8" id="KW-0812">Transmembrane</keyword>
<dbReference type="InterPro" id="IPR037294">
    <property type="entry name" value="ABC_BtuC-like"/>
</dbReference>
<keyword evidence="4" id="KW-1003">Cell membrane</keyword>
<reference evidence="9 10" key="1">
    <citation type="submission" date="2019-12" db="EMBL/GenBank/DDBJ databases">
        <title>Rhizobium genotypes associated with high levels of biological nitrogen fixation by grain legumes in a temperate-maritime cropping system.</title>
        <authorList>
            <person name="Maluk M."/>
            <person name="Francesc Ferrando Molina F."/>
            <person name="Lopez Del Egido L."/>
            <person name="Lafos M."/>
            <person name="Langarica-Fuentes A."/>
            <person name="Gebre Yohannes G."/>
            <person name="Young M.W."/>
            <person name="Martin P."/>
            <person name="Gantlett R."/>
            <person name="Kenicer G."/>
            <person name="Hawes C."/>
            <person name="Begg G.S."/>
            <person name="Quilliam R.S."/>
            <person name="Squire G.R."/>
            <person name="Poole P.S."/>
            <person name="Young P.W."/>
            <person name="Iannetta P.M."/>
            <person name="James E.K."/>
        </authorList>
    </citation>
    <scope>NUCLEOTIDE SEQUENCE [LARGE SCALE GENOMIC DNA]</scope>
    <source>
        <strain evidence="9 10">JHI1118</strain>
    </source>
</reference>
<feature type="transmembrane region" description="Helical" evidence="8">
    <location>
        <begin position="331"/>
        <end position="354"/>
    </location>
</feature>
<evidence type="ECO:0000256" key="6">
    <source>
        <dbReference type="ARBA" id="ARBA00022989"/>
    </source>
</evidence>
<feature type="transmembrane region" description="Helical" evidence="8">
    <location>
        <begin position="507"/>
        <end position="530"/>
    </location>
</feature>
<dbReference type="Proteomes" id="UP000483035">
    <property type="component" value="Unassembled WGS sequence"/>
</dbReference>
<keyword evidence="6 8" id="KW-1133">Transmembrane helix</keyword>
<feature type="transmembrane region" description="Helical" evidence="8">
    <location>
        <begin position="43"/>
        <end position="66"/>
    </location>
</feature>
<dbReference type="Pfam" id="PF01032">
    <property type="entry name" value="FecCD"/>
    <property type="match status" value="2"/>
</dbReference>
<gene>
    <name evidence="9" type="primary">fhuB</name>
    <name evidence="9" type="ORF">GR212_22940</name>
</gene>
<feature type="transmembrane region" description="Helical" evidence="8">
    <location>
        <begin position="134"/>
        <end position="155"/>
    </location>
</feature>
<dbReference type="EMBL" id="WUEY01000012">
    <property type="protein sequence ID" value="NEI72439.1"/>
    <property type="molecule type" value="Genomic_DNA"/>
</dbReference>
<dbReference type="GO" id="GO:0005886">
    <property type="term" value="C:plasma membrane"/>
    <property type="evidence" value="ECO:0007669"/>
    <property type="project" value="UniProtKB-SubCell"/>
</dbReference>
<dbReference type="RefSeq" id="WP_163989828.1">
    <property type="nucleotide sequence ID" value="NZ_WUEY01000012.1"/>
</dbReference>
<feature type="transmembrane region" description="Helical" evidence="8">
    <location>
        <begin position="291"/>
        <end position="311"/>
    </location>
</feature>
<evidence type="ECO:0000256" key="2">
    <source>
        <dbReference type="ARBA" id="ARBA00007935"/>
    </source>
</evidence>
<evidence type="ECO:0000256" key="1">
    <source>
        <dbReference type="ARBA" id="ARBA00004651"/>
    </source>
</evidence>
<keyword evidence="3" id="KW-0813">Transport</keyword>
<organism evidence="9 10">
    <name type="scientific">Rhizobium lusitanum</name>
    <dbReference type="NCBI Taxonomy" id="293958"/>
    <lineage>
        <taxon>Bacteria</taxon>
        <taxon>Pseudomonadati</taxon>
        <taxon>Pseudomonadota</taxon>
        <taxon>Alphaproteobacteria</taxon>
        <taxon>Hyphomicrobiales</taxon>
        <taxon>Rhizobiaceae</taxon>
        <taxon>Rhizobium/Agrobacterium group</taxon>
        <taxon>Rhizobium</taxon>
    </lineage>
</organism>
<protein>
    <submittedName>
        <fullName evidence="9">Fe(3+)-hydroxamate ABC transporter permease FhuB</fullName>
    </submittedName>
</protein>
<dbReference type="GO" id="GO:0033214">
    <property type="term" value="P:siderophore-iron import into cell"/>
    <property type="evidence" value="ECO:0007669"/>
    <property type="project" value="TreeGrafter"/>
</dbReference>
<feature type="transmembrane region" description="Helical" evidence="8">
    <location>
        <begin position="624"/>
        <end position="641"/>
    </location>
</feature>